<dbReference type="PANTHER" id="PTHR30425:SF1">
    <property type="entry name" value="PHOSPHATE TRANSPORT SYSTEM PERMEASE PROTEIN PSTC"/>
    <property type="match status" value="1"/>
</dbReference>
<reference evidence="12 13" key="1">
    <citation type="submission" date="2015-09" db="EMBL/GenBank/DDBJ databases">
        <title>Draft genome sequence of Kouleothrix aurantiaca JCM 19913.</title>
        <authorList>
            <person name="Hemp J."/>
        </authorList>
    </citation>
    <scope>NUCLEOTIDE SEQUENCE [LARGE SCALE GENOMIC DNA]</scope>
    <source>
        <strain evidence="12 13">COM-B</strain>
    </source>
</reference>
<comment type="subcellular location">
    <subcellularLocation>
        <location evidence="1 9">Cell membrane</location>
        <topology evidence="1 9">Multi-pass membrane protein</topology>
    </subcellularLocation>
</comment>
<dbReference type="InterPro" id="IPR011864">
    <property type="entry name" value="Phosphate_PstC"/>
</dbReference>
<feature type="domain" description="ABC transmembrane type-1" evidence="11">
    <location>
        <begin position="65"/>
        <end position="255"/>
    </location>
</feature>
<evidence type="ECO:0000313" key="12">
    <source>
        <dbReference type="EMBL" id="KPV52267.1"/>
    </source>
</evidence>
<dbReference type="InterPro" id="IPR051124">
    <property type="entry name" value="Phosphate_Transport_Permease"/>
</dbReference>
<feature type="transmembrane region" description="Helical" evidence="9">
    <location>
        <begin position="69"/>
        <end position="93"/>
    </location>
</feature>
<dbReference type="GO" id="GO:0005315">
    <property type="term" value="F:phosphate transmembrane transporter activity"/>
    <property type="evidence" value="ECO:0007669"/>
    <property type="project" value="InterPro"/>
</dbReference>
<dbReference type="Pfam" id="PF00528">
    <property type="entry name" value="BPD_transp_1"/>
    <property type="match status" value="1"/>
</dbReference>
<evidence type="ECO:0000256" key="3">
    <source>
        <dbReference type="ARBA" id="ARBA00022448"/>
    </source>
</evidence>
<name>A0A0P9D2M6_9CHLR</name>
<evidence type="ECO:0000256" key="5">
    <source>
        <dbReference type="ARBA" id="ARBA00022592"/>
    </source>
</evidence>
<proteinExistence type="inferred from homology"/>
<dbReference type="SUPFAM" id="SSF161098">
    <property type="entry name" value="MetI-like"/>
    <property type="match status" value="1"/>
</dbReference>
<keyword evidence="7 9" id="KW-1133">Transmembrane helix</keyword>
<dbReference type="InterPro" id="IPR035906">
    <property type="entry name" value="MetI-like_sf"/>
</dbReference>
<sequence>MKERIISVLLLITAFGALVALGLITYFIFQAGLPLMAKVGVWQFLSGREWNPTAKTPAFGILPMIVGSLWLTFGSLVIGVPLGLAVSIFMVELAPPRLAGLMRPAIQLLAGIPSVIYGFIGLTLLAPIIRSTLGGPGLSVLTGAIILGFMILPTIIAISEDALRAVQLAVREGAVALGSTHWQVITGVLLPTARSGIIAGVILGMGRALGETMAVIMMIGNSLDIPFSPLQSATTLTSNIGLEMAYASGAHRQAL</sequence>
<keyword evidence="3 9" id="KW-0813">Transport</keyword>
<gene>
    <name evidence="12" type="ORF">SE17_16495</name>
</gene>
<dbReference type="CDD" id="cd06261">
    <property type="entry name" value="TM_PBP2"/>
    <property type="match status" value="1"/>
</dbReference>
<evidence type="ECO:0000256" key="4">
    <source>
        <dbReference type="ARBA" id="ARBA00022475"/>
    </source>
</evidence>
<evidence type="ECO:0000256" key="9">
    <source>
        <dbReference type="RuleBase" id="RU363032"/>
    </source>
</evidence>
<dbReference type="Proteomes" id="UP000050509">
    <property type="component" value="Unassembled WGS sequence"/>
</dbReference>
<dbReference type="InterPro" id="IPR000515">
    <property type="entry name" value="MetI-like"/>
</dbReference>
<feature type="transmembrane region" description="Helical" evidence="9">
    <location>
        <begin position="138"/>
        <end position="158"/>
    </location>
</feature>
<feature type="transmembrane region" description="Helical" evidence="9">
    <location>
        <begin position="7"/>
        <end position="29"/>
    </location>
</feature>
<comment type="function">
    <text evidence="10">Part of the binding-protein-dependent transport system for phosphate; probably responsible for the translocation of the substrate across the membrane.</text>
</comment>
<keyword evidence="8 9" id="KW-0472">Membrane</keyword>
<feature type="non-terminal residue" evidence="12">
    <location>
        <position position="255"/>
    </location>
</feature>
<evidence type="ECO:0000256" key="1">
    <source>
        <dbReference type="ARBA" id="ARBA00004651"/>
    </source>
</evidence>
<dbReference type="AlphaFoldDB" id="A0A0P9D2M6"/>
<evidence type="ECO:0000256" key="2">
    <source>
        <dbReference type="ARBA" id="ARBA00007069"/>
    </source>
</evidence>
<dbReference type="EMBL" id="LJCR01000602">
    <property type="protein sequence ID" value="KPV52267.1"/>
    <property type="molecule type" value="Genomic_DNA"/>
</dbReference>
<dbReference type="GO" id="GO:0005886">
    <property type="term" value="C:plasma membrane"/>
    <property type="evidence" value="ECO:0007669"/>
    <property type="project" value="UniProtKB-SubCell"/>
</dbReference>
<feature type="transmembrane region" description="Helical" evidence="9">
    <location>
        <begin position="105"/>
        <end position="126"/>
    </location>
</feature>
<keyword evidence="13" id="KW-1185">Reference proteome</keyword>
<dbReference type="PROSITE" id="PS50928">
    <property type="entry name" value="ABC_TM1"/>
    <property type="match status" value="1"/>
</dbReference>
<comment type="similarity">
    <text evidence="2 10">Belongs to the binding-protein-dependent transport system permease family. CysTW subfamily.</text>
</comment>
<protein>
    <recommendedName>
        <fullName evidence="10">Phosphate transport system permease protein</fullName>
    </recommendedName>
</protein>
<evidence type="ECO:0000256" key="10">
    <source>
        <dbReference type="RuleBase" id="RU363054"/>
    </source>
</evidence>
<organism evidence="12 13">
    <name type="scientific">Kouleothrix aurantiaca</name>
    <dbReference type="NCBI Taxonomy" id="186479"/>
    <lineage>
        <taxon>Bacteria</taxon>
        <taxon>Bacillati</taxon>
        <taxon>Chloroflexota</taxon>
        <taxon>Chloroflexia</taxon>
        <taxon>Chloroflexales</taxon>
        <taxon>Roseiflexineae</taxon>
        <taxon>Roseiflexaceae</taxon>
        <taxon>Kouleothrix</taxon>
    </lineage>
</organism>
<comment type="caution">
    <text evidence="10">Lacks conserved residue(s) required for the propagation of feature annotation.</text>
</comment>
<keyword evidence="4 10" id="KW-1003">Cell membrane</keyword>
<dbReference type="GO" id="GO:0006817">
    <property type="term" value="P:phosphate ion transport"/>
    <property type="evidence" value="ECO:0007669"/>
    <property type="project" value="UniProtKB-KW"/>
</dbReference>
<keyword evidence="5 10" id="KW-0592">Phosphate transport</keyword>
<comment type="caution">
    <text evidence="12">The sequence shown here is derived from an EMBL/GenBank/DDBJ whole genome shotgun (WGS) entry which is preliminary data.</text>
</comment>
<evidence type="ECO:0000313" key="13">
    <source>
        <dbReference type="Proteomes" id="UP000050509"/>
    </source>
</evidence>
<evidence type="ECO:0000256" key="6">
    <source>
        <dbReference type="ARBA" id="ARBA00022692"/>
    </source>
</evidence>
<dbReference type="Gene3D" id="1.10.3720.10">
    <property type="entry name" value="MetI-like"/>
    <property type="match status" value="1"/>
</dbReference>
<evidence type="ECO:0000259" key="11">
    <source>
        <dbReference type="PROSITE" id="PS50928"/>
    </source>
</evidence>
<dbReference type="PANTHER" id="PTHR30425">
    <property type="entry name" value="PHOSPHATE TRANSPORT SYSTEM PERMEASE PROTEIN PST"/>
    <property type="match status" value="1"/>
</dbReference>
<evidence type="ECO:0000256" key="7">
    <source>
        <dbReference type="ARBA" id="ARBA00022989"/>
    </source>
</evidence>
<keyword evidence="6 9" id="KW-0812">Transmembrane</keyword>
<evidence type="ECO:0000256" key="8">
    <source>
        <dbReference type="ARBA" id="ARBA00023136"/>
    </source>
</evidence>
<accession>A0A0P9D2M6</accession>
<dbReference type="NCBIfam" id="TIGR02138">
    <property type="entry name" value="phosphate_pstC"/>
    <property type="match status" value="1"/>
</dbReference>